<accession>A0ABR8SZM8</accession>
<dbReference type="Pfam" id="PF00005">
    <property type="entry name" value="ABC_tran"/>
    <property type="match status" value="1"/>
</dbReference>
<evidence type="ECO:0000259" key="9">
    <source>
        <dbReference type="PROSITE" id="PS50929"/>
    </source>
</evidence>
<feature type="domain" description="ABC transmembrane type-1" evidence="9">
    <location>
        <begin position="16"/>
        <end position="296"/>
    </location>
</feature>
<evidence type="ECO:0000256" key="5">
    <source>
        <dbReference type="ARBA" id="ARBA00022989"/>
    </source>
</evidence>
<keyword evidence="5 7" id="KW-1133">Transmembrane helix</keyword>
<dbReference type="InterPro" id="IPR011527">
    <property type="entry name" value="ABC1_TM_dom"/>
</dbReference>
<evidence type="ECO:0000313" key="11">
    <source>
        <dbReference type="Proteomes" id="UP000608071"/>
    </source>
</evidence>
<dbReference type="Gene3D" id="3.40.50.300">
    <property type="entry name" value="P-loop containing nucleotide triphosphate hydrolases"/>
    <property type="match status" value="1"/>
</dbReference>
<feature type="transmembrane region" description="Helical" evidence="7">
    <location>
        <begin position="155"/>
        <end position="173"/>
    </location>
</feature>
<feature type="transmembrane region" description="Helical" evidence="7">
    <location>
        <begin position="240"/>
        <end position="259"/>
    </location>
</feature>
<dbReference type="InterPro" id="IPR003593">
    <property type="entry name" value="AAA+_ATPase"/>
</dbReference>
<dbReference type="CDD" id="cd18552">
    <property type="entry name" value="ABC_6TM_MsbA_like"/>
    <property type="match status" value="1"/>
</dbReference>
<dbReference type="SUPFAM" id="SSF52540">
    <property type="entry name" value="P-loop containing nucleoside triphosphate hydrolases"/>
    <property type="match status" value="1"/>
</dbReference>
<name>A0ABR8SZM8_9BACL</name>
<dbReference type="Pfam" id="PF00664">
    <property type="entry name" value="ABC_membrane"/>
    <property type="match status" value="1"/>
</dbReference>
<dbReference type="InterPro" id="IPR003439">
    <property type="entry name" value="ABC_transporter-like_ATP-bd"/>
</dbReference>
<dbReference type="InterPro" id="IPR036640">
    <property type="entry name" value="ABC1_TM_sf"/>
</dbReference>
<evidence type="ECO:0000256" key="6">
    <source>
        <dbReference type="ARBA" id="ARBA00023136"/>
    </source>
</evidence>
<proteinExistence type="predicted"/>
<sequence>MAVFKGLIRKYWYFYVVLGLVTMIDISMNLSIAWLFGNLTETAVSRNTAKFLPLLYAGIALILIMGINQYVNGYLKSRVSANVQDELRTLTFRKLLALPESYYDNHHSGDLLSRITTDNKTIGGALGHTLIELIKNPLMALCAFIYLVIIEWRLALISLLIGPTILLCGLLLGRSIRERSTVSQQKWGTMTSFVQDVAGASMIFKVFRLESIFNQKFSTQSKAVREQEIKLGVTTSILQSLSNMIGFSAFVLAITYGAYLVAEDVITIGSLMTFVQLMNYVIMPFTTFASTWGELQVSLGAADRIQEVLKEQPEEEENRDLLSRSILEKKEVHVTLQQVDFAYSDRKVMDHFSMEIEHGKFTAVVGASGSGKSTLFRLLLGFYSPDHGDIRVNGVNYSDMSLHEIRALYALVPQEPQLFTGTIRENILYGNLEASEEEIREAMVHANAHLFIEQFSEGLDTQVGEKGSQLSGGQRQRIAIARAILKNAPILLLDEATASLDNESEHLVQDALRQLMIGRTTVAIAHRLSTIQQADKIVVIHEGRIVETGTHEELMQLCGHYYELYRTRQDNELIEAGSTA</sequence>
<dbReference type="InterPro" id="IPR039421">
    <property type="entry name" value="Type_1_exporter"/>
</dbReference>
<dbReference type="EMBL" id="JACSQL010000004">
    <property type="protein sequence ID" value="MBD7968850.1"/>
    <property type="molecule type" value="Genomic_DNA"/>
</dbReference>
<gene>
    <name evidence="10" type="ORF">H9647_12310</name>
</gene>
<dbReference type="InterPro" id="IPR017871">
    <property type="entry name" value="ABC_transporter-like_CS"/>
</dbReference>
<keyword evidence="3" id="KW-0547">Nucleotide-binding</keyword>
<feature type="transmembrane region" description="Helical" evidence="7">
    <location>
        <begin position="130"/>
        <end position="149"/>
    </location>
</feature>
<evidence type="ECO:0000256" key="2">
    <source>
        <dbReference type="ARBA" id="ARBA00022692"/>
    </source>
</evidence>
<dbReference type="InterPro" id="IPR027417">
    <property type="entry name" value="P-loop_NTPase"/>
</dbReference>
<comment type="subcellular location">
    <subcellularLocation>
        <location evidence="1">Cell membrane</location>
        <topology evidence="1">Multi-pass membrane protein</topology>
    </subcellularLocation>
</comment>
<dbReference type="PANTHER" id="PTHR43394:SF1">
    <property type="entry name" value="ATP-BINDING CASSETTE SUB-FAMILY B MEMBER 10, MITOCHONDRIAL"/>
    <property type="match status" value="1"/>
</dbReference>
<dbReference type="Gene3D" id="1.20.1560.10">
    <property type="entry name" value="ABC transporter type 1, transmembrane domain"/>
    <property type="match status" value="1"/>
</dbReference>
<evidence type="ECO:0000256" key="4">
    <source>
        <dbReference type="ARBA" id="ARBA00022840"/>
    </source>
</evidence>
<reference evidence="10 11" key="1">
    <citation type="submission" date="2020-08" db="EMBL/GenBank/DDBJ databases">
        <title>A Genomic Blueprint of the Chicken Gut Microbiome.</title>
        <authorList>
            <person name="Gilroy R."/>
            <person name="Ravi A."/>
            <person name="Getino M."/>
            <person name="Pursley I."/>
            <person name="Horton D.L."/>
            <person name="Alikhan N.-F."/>
            <person name="Baker D."/>
            <person name="Gharbi K."/>
            <person name="Hall N."/>
            <person name="Watson M."/>
            <person name="Adriaenssens E.M."/>
            <person name="Foster-Nyarko E."/>
            <person name="Jarju S."/>
            <person name="Secka A."/>
            <person name="Antonio M."/>
            <person name="Oren A."/>
            <person name="Chaudhuri R."/>
            <person name="La Ragione R.M."/>
            <person name="Hildebrand F."/>
            <person name="Pallen M.J."/>
        </authorList>
    </citation>
    <scope>NUCLEOTIDE SEQUENCE [LARGE SCALE GENOMIC DNA]</scope>
    <source>
        <strain evidence="10 11">Sa2BVA9</strain>
    </source>
</reference>
<dbReference type="SMART" id="SM00382">
    <property type="entry name" value="AAA"/>
    <property type="match status" value="1"/>
</dbReference>
<feature type="domain" description="ABC transporter" evidence="8">
    <location>
        <begin position="334"/>
        <end position="567"/>
    </location>
</feature>
<evidence type="ECO:0000313" key="10">
    <source>
        <dbReference type="EMBL" id="MBD7968850.1"/>
    </source>
</evidence>
<dbReference type="PROSITE" id="PS50929">
    <property type="entry name" value="ABC_TM1F"/>
    <property type="match status" value="1"/>
</dbReference>
<comment type="caution">
    <text evidence="10">The sequence shown here is derived from an EMBL/GenBank/DDBJ whole genome shotgun (WGS) entry which is preliminary data.</text>
</comment>
<dbReference type="PROSITE" id="PS50893">
    <property type="entry name" value="ABC_TRANSPORTER_2"/>
    <property type="match status" value="1"/>
</dbReference>
<keyword evidence="4 10" id="KW-0067">ATP-binding</keyword>
<evidence type="ECO:0000259" key="8">
    <source>
        <dbReference type="PROSITE" id="PS50893"/>
    </source>
</evidence>
<feature type="transmembrane region" description="Helical" evidence="7">
    <location>
        <begin position="51"/>
        <end position="71"/>
    </location>
</feature>
<evidence type="ECO:0000256" key="7">
    <source>
        <dbReference type="SAM" id="Phobius"/>
    </source>
</evidence>
<dbReference type="PROSITE" id="PS00211">
    <property type="entry name" value="ABC_TRANSPORTER_1"/>
    <property type="match status" value="1"/>
</dbReference>
<evidence type="ECO:0000256" key="3">
    <source>
        <dbReference type="ARBA" id="ARBA00022741"/>
    </source>
</evidence>
<keyword evidence="11" id="KW-1185">Reference proteome</keyword>
<dbReference type="RefSeq" id="WP_191800248.1">
    <property type="nucleotide sequence ID" value="NZ_JACSQL010000004.1"/>
</dbReference>
<dbReference type="PANTHER" id="PTHR43394">
    <property type="entry name" value="ATP-DEPENDENT PERMEASE MDL1, MITOCHONDRIAL"/>
    <property type="match status" value="1"/>
</dbReference>
<feature type="transmembrane region" description="Helical" evidence="7">
    <location>
        <begin position="12"/>
        <end position="36"/>
    </location>
</feature>
<dbReference type="Proteomes" id="UP000608071">
    <property type="component" value="Unassembled WGS sequence"/>
</dbReference>
<keyword evidence="2 7" id="KW-0812">Transmembrane</keyword>
<dbReference type="SUPFAM" id="SSF90123">
    <property type="entry name" value="ABC transporter transmembrane region"/>
    <property type="match status" value="1"/>
</dbReference>
<evidence type="ECO:0000256" key="1">
    <source>
        <dbReference type="ARBA" id="ARBA00004651"/>
    </source>
</evidence>
<dbReference type="GO" id="GO:0005524">
    <property type="term" value="F:ATP binding"/>
    <property type="evidence" value="ECO:0007669"/>
    <property type="project" value="UniProtKB-KW"/>
</dbReference>
<organism evidence="10 11">
    <name type="scientific">Paenibacillus gallinarum</name>
    <dbReference type="NCBI Taxonomy" id="2762232"/>
    <lineage>
        <taxon>Bacteria</taxon>
        <taxon>Bacillati</taxon>
        <taxon>Bacillota</taxon>
        <taxon>Bacilli</taxon>
        <taxon>Bacillales</taxon>
        <taxon>Paenibacillaceae</taxon>
        <taxon>Paenibacillus</taxon>
    </lineage>
</organism>
<keyword evidence="6 7" id="KW-0472">Membrane</keyword>
<protein>
    <submittedName>
        <fullName evidence="10">ABC transporter ATP-binding protein</fullName>
    </submittedName>
</protein>